<dbReference type="Proteomes" id="UP001152649">
    <property type="component" value="Unassembled WGS sequence"/>
</dbReference>
<dbReference type="AlphaFoldDB" id="A0A9W4JKN7"/>
<reference evidence="1" key="1">
    <citation type="submission" date="2021-07" db="EMBL/GenBank/DDBJ databases">
        <authorList>
            <person name="Branca A.L. A."/>
        </authorList>
    </citation>
    <scope>NUCLEOTIDE SEQUENCE</scope>
</reference>
<feature type="non-terminal residue" evidence="1">
    <location>
        <position position="1"/>
    </location>
</feature>
<keyword evidence="2" id="KW-1185">Reference proteome</keyword>
<organism evidence="1 2">
    <name type="scientific">Penicillium salamii</name>
    <dbReference type="NCBI Taxonomy" id="1612424"/>
    <lineage>
        <taxon>Eukaryota</taxon>
        <taxon>Fungi</taxon>
        <taxon>Dikarya</taxon>
        <taxon>Ascomycota</taxon>
        <taxon>Pezizomycotina</taxon>
        <taxon>Eurotiomycetes</taxon>
        <taxon>Eurotiomycetidae</taxon>
        <taxon>Eurotiales</taxon>
        <taxon>Aspergillaceae</taxon>
        <taxon>Penicillium</taxon>
    </lineage>
</organism>
<evidence type="ECO:0000313" key="1">
    <source>
        <dbReference type="EMBL" id="CAG8397126.1"/>
    </source>
</evidence>
<name>A0A9W4JKN7_9EURO</name>
<dbReference type="OrthoDB" id="3945172at2759"/>
<accession>A0A9W4JKN7</accession>
<dbReference type="EMBL" id="CAJVPG010000335">
    <property type="protein sequence ID" value="CAG8397126.1"/>
    <property type="molecule type" value="Genomic_DNA"/>
</dbReference>
<evidence type="ECO:0000313" key="2">
    <source>
        <dbReference type="Proteomes" id="UP001152649"/>
    </source>
</evidence>
<sequence length="191" mass="21799">SNCISSFYFSPGNSRETLLFGGPDPNRSNMHESTKDSSLSAKNSVPIRLHTVRIWFHPNGLTLMEDIKRRGLDDVVFDAIALQELGDQHEAFLVDLAVLEVGISRVLGKYGITKFVPLSGDDPIILQQPVEDLDSKKALCYQHLHSKYLQEYAKRCKLGKVLGFEIHNVLKDWYKERLEDICNRFRKLGYC</sequence>
<protein>
    <submittedName>
        <fullName evidence="1">Uncharacterized protein</fullName>
    </submittedName>
</protein>
<proteinExistence type="predicted"/>
<comment type="caution">
    <text evidence="1">The sequence shown here is derived from an EMBL/GenBank/DDBJ whole genome shotgun (WGS) entry which is preliminary data.</text>
</comment>
<gene>
    <name evidence="1" type="ORF">PSALAMII_LOCUS7404</name>
</gene>